<dbReference type="Gene3D" id="3.40.630.30">
    <property type="match status" value="1"/>
</dbReference>
<dbReference type="Pfam" id="PF00583">
    <property type="entry name" value="Acetyltransf_1"/>
    <property type="match status" value="1"/>
</dbReference>
<dbReference type="EMBL" id="JADOUF010000001">
    <property type="protein sequence ID" value="MBG6140331.1"/>
    <property type="molecule type" value="Genomic_DNA"/>
</dbReference>
<organism evidence="4 5">
    <name type="scientific">Longispora fulva</name>
    <dbReference type="NCBI Taxonomy" id="619741"/>
    <lineage>
        <taxon>Bacteria</taxon>
        <taxon>Bacillati</taxon>
        <taxon>Actinomycetota</taxon>
        <taxon>Actinomycetes</taxon>
        <taxon>Micromonosporales</taxon>
        <taxon>Micromonosporaceae</taxon>
        <taxon>Longispora</taxon>
    </lineage>
</organism>
<gene>
    <name evidence="4" type="ORF">IW245_006525</name>
</gene>
<dbReference type="Proteomes" id="UP000622552">
    <property type="component" value="Unassembled WGS sequence"/>
</dbReference>
<dbReference type="InterPro" id="IPR000182">
    <property type="entry name" value="GNAT_dom"/>
</dbReference>
<reference evidence="4" key="1">
    <citation type="submission" date="2020-11" db="EMBL/GenBank/DDBJ databases">
        <title>Sequencing the genomes of 1000 actinobacteria strains.</title>
        <authorList>
            <person name="Klenk H.-P."/>
        </authorList>
    </citation>
    <scope>NUCLEOTIDE SEQUENCE</scope>
    <source>
        <strain evidence="4">DSM 45356</strain>
    </source>
</reference>
<keyword evidence="4" id="KW-0689">Ribosomal protein</keyword>
<evidence type="ECO:0000313" key="5">
    <source>
        <dbReference type="Proteomes" id="UP000622552"/>
    </source>
</evidence>
<dbReference type="RefSeq" id="WP_197006885.1">
    <property type="nucleotide sequence ID" value="NZ_BONS01000006.1"/>
</dbReference>
<evidence type="ECO:0000259" key="3">
    <source>
        <dbReference type="PROSITE" id="PS51186"/>
    </source>
</evidence>
<dbReference type="AlphaFoldDB" id="A0A8J7KNJ6"/>
<comment type="caution">
    <text evidence="4">The sequence shown here is derived from an EMBL/GenBank/DDBJ whole genome shotgun (WGS) entry which is preliminary data.</text>
</comment>
<feature type="domain" description="N-acetyltransferase" evidence="3">
    <location>
        <begin position="167"/>
        <end position="312"/>
    </location>
</feature>
<dbReference type="PANTHER" id="PTHR43420:SF47">
    <property type="entry name" value="N-ACETYLTRANSFERASE DOMAIN-CONTAINING PROTEIN"/>
    <property type="match status" value="1"/>
</dbReference>
<proteinExistence type="predicted"/>
<keyword evidence="5" id="KW-1185">Reference proteome</keyword>
<accession>A0A8J7KNJ6</accession>
<dbReference type="SUPFAM" id="SSF55729">
    <property type="entry name" value="Acyl-CoA N-acyltransferases (Nat)"/>
    <property type="match status" value="1"/>
</dbReference>
<keyword evidence="4" id="KW-0687">Ribonucleoprotein</keyword>
<dbReference type="GO" id="GO:0005840">
    <property type="term" value="C:ribosome"/>
    <property type="evidence" value="ECO:0007669"/>
    <property type="project" value="UniProtKB-KW"/>
</dbReference>
<dbReference type="PROSITE" id="PS51186">
    <property type="entry name" value="GNAT"/>
    <property type="match status" value="1"/>
</dbReference>
<keyword evidence="1" id="KW-0808">Transferase</keyword>
<dbReference type="GO" id="GO:0016747">
    <property type="term" value="F:acyltransferase activity, transferring groups other than amino-acyl groups"/>
    <property type="evidence" value="ECO:0007669"/>
    <property type="project" value="InterPro"/>
</dbReference>
<dbReference type="InterPro" id="IPR016181">
    <property type="entry name" value="Acyl_CoA_acyltransferase"/>
</dbReference>
<protein>
    <submittedName>
        <fullName evidence="4">Ribosomal protein S18 acetylase RimI-like enzyme</fullName>
    </submittedName>
</protein>
<evidence type="ECO:0000256" key="2">
    <source>
        <dbReference type="ARBA" id="ARBA00023315"/>
    </source>
</evidence>
<evidence type="ECO:0000313" key="4">
    <source>
        <dbReference type="EMBL" id="MBG6140331.1"/>
    </source>
</evidence>
<dbReference type="CDD" id="cd04301">
    <property type="entry name" value="NAT_SF"/>
    <property type="match status" value="1"/>
</dbReference>
<name>A0A8J7KNJ6_9ACTN</name>
<dbReference type="InterPro" id="IPR050680">
    <property type="entry name" value="YpeA/RimI_acetyltransf"/>
</dbReference>
<keyword evidence="2" id="KW-0012">Acyltransferase</keyword>
<dbReference type="PANTHER" id="PTHR43420">
    <property type="entry name" value="ACETYLTRANSFERASE"/>
    <property type="match status" value="1"/>
</dbReference>
<sequence length="312" mass="34752">MSVFPTGFTTARPHLDDVPEILTMLHASDIATIGFPDFDESQVTEVLTASGFDPEADSWLVRDPDGRLVCWGYLEDGDEEIFCEAYQHPDEADLQSTMIDLLTARAVRRAREKGMTELRLAAGAVPGTEERYIGVLAERGFLFTTQHARMSRPLDGDEKAPVPPEDVVIRVMRPEELRQFDDIAVTTFKDTAHPLHRSFEEFQATLTGEVPWDEWLVCEVDGEMAGVLRSSNQALDRNEGWVRTLGVLPAHRGRGLARMLLETAFSIYAEKGRVAVGLGVDTTNPTGAYRLYESLGMKPSYVANIYKQTVTV</sequence>
<evidence type="ECO:0000256" key="1">
    <source>
        <dbReference type="ARBA" id="ARBA00022679"/>
    </source>
</evidence>